<accession>A0A9W7SXF3</accession>
<dbReference type="AlphaFoldDB" id="A0A9W7SXF3"/>
<feature type="compositionally biased region" description="Polar residues" evidence="1">
    <location>
        <begin position="410"/>
        <end position="419"/>
    </location>
</feature>
<feature type="region of interest" description="Disordered" evidence="1">
    <location>
        <begin position="44"/>
        <end position="79"/>
    </location>
</feature>
<evidence type="ECO:0000313" key="2">
    <source>
        <dbReference type="EMBL" id="KAH9838836.1"/>
    </source>
</evidence>
<protein>
    <submittedName>
        <fullName evidence="2">Uncharacterized protein</fullName>
    </submittedName>
</protein>
<organism evidence="2 3">
    <name type="scientific">Teratosphaeria destructans</name>
    <dbReference type="NCBI Taxonomy" id="418781"/>
    <lineage>
        <taxon>Eukaryota</taxon>
        <taxon>Fungi</taxon>
        <taxon>Dikarya</taxon>
        <taxon>Ascomycota</taxon>
        <taxon>Pezizomycotina</taxon>
        <taxon>Dothideomycetes</taxon>
        <taxon>Dothideomycetidae</taxon>
        <taxon>Mycosphaerellales</taxon>
        <taxon>Teratosphaeriaceae</taxon>
        <taxon>Teratosphaeria</taxon>
    </lineage>
</organism>
<dbReference type="Proteomes" id="UP001138500">
    <property type="component" value="Unassembled WGS sequence"/>
</dbReference>
<proteinExistence type="predicted"/>
<evidence type="ECO:0000313" key="3">
    <source>
        <dbReference type="Proteomes" id="UP001138500"/>
    </source>
</evidence>
<name>A0A9W7SXF3_9PEZI</name>
<gene>
    <name evidence="2" type="ORF">Tdes44962_MAKER08154</name>
</gene>
<feature type="region of interest" description="Disordered" evidence="1">
    <location>
        <begin position="1"/>
        <end position="32"/>
    </location>
</feature>
<dbReference type="EMBL" id="RIBY02000691">
    <property type="protein sequence ID" value="KAH9838836.1"/>
    <property type="molecule type" value="Genomic_DNA"/>
</dbReference>
<reference evidence="2 3" key="2">
    <citation type="journal article" date="2021" name="Curr. Genet.">
        <title>Genetic response to nitrogen starvation in the aggressive Eucalyptus foliar pathogen Teratosphaeria destructans.</title>
        <authorList>
            <person name="Havenga M."/>
            <person name="Wingfield B.D."/>
            <person name="Wingfield M.J."/>
            <person name="Dreyer L.L."/>
            <person name="Roets F."/>
            <person name="Aylward J."/>
        </authorList>
    </citation>
    <scope>NUCLEOTIDE SEQUENCE [LARGE SCALE GENOMIC DNA]</scope>
    <source>
        <strain evidence="2">CMW44962</strain>
    </source>
</reference>
<feature type="region of interest" description="Disordered" evidence="1">
    <location>
        <begin position="408"/>
        <end position="462"/>
    </location>
</feature>
<keyword evidence="3" id="KW-1185">Reference proteome</keyword>
<comment type="caution">
    <text evidence="2">The sequence shown here is derived from an EMBL/GenBank/DDBJ whole genome shotgun (WGS) entry which is preliminary data.</text>
</comment>
<evidence type="ECO:0000256" key="1">
    <source>
        <dbReference type="SAM" id="MobiDB-lite"/>
    </source>
</evidence>
<sequence length="462" mass="50472">MAPTSKASQDRRDRVNQILKRHGYKPSQPHKDVSSLTRACIFGDDPNRQQKTSVAPAAATAKRDGKTTKDVQQAQDPVRSLATSVEREILRVFEMYPQHFGTVNVVADTLKHILEAIAELRELGNVLVKLFVHAVSQVVVSRGTIGQVFAVQNLRLKICDTVSSIIERQQWEKAIILAGSTAPRALIRSQEHINVFNAILTGLRGVVRKLDGFLHDAGNYGLSPFKSPSAMEAMLKKGMAAHEKAWNSTWHYHRGLDHQDEDAAPSSESRSQSLDGPLLEAPAHLAPPPTEIVSKKRKAMPPPAQNPQGPLASTDMPPPKKSRRLFQGGGVKWTDAETLALLKLSNSEEYQKSGAAARAALHKQWTDENEPAQGKNRSGDAIGQHMKKLKSDGVTIESLEAKLAAARTSGAVTGLQNAARSDVPSPDRSNQHDARVIPDSQEEEDPAEVMREKTKSVMDGKA</sequence>
<feature type="region of interest" description="Disordered" evidence="1">
    <location>
        <begin position="355"/>
        <end position="388"/>
    </location>
</feature>
<reference evidence="2 3" key="1">
    <citation type="journal article" date="2018" name="IMA Fungus">
        <title>IMA Genome-F 10: Nine draft genome sequences of Claviceps purpurea s.lat., including C. arundinis, C. humidiphila, and C. cf. spartinae, pseudomolecules for the pitch canker pathogen Fusarium circinatum, draft genome of Davidsoniella eucalypti, Grosmannia galeiformis, Quambalaria eucalypti, and Teratosphaeria destructans.</title>
        <authorList>
            <person name="Wingfield B.D."/>
            <person name="Liu M."/>
            <person name="Nguyen H.D."/>
            <person name="Lane F.A."/>
            <person name="Morgan S.W."/>
            <person name="De Vos L."/>
            <person name="Wilken P.M."/>
            <person name="Duong T.A."/>
            <person name="Aylward J."/>
            <person name="Coetzee M.P."/>
            <person name="Dadej K."/>
            <person name="De Beer Z.W."/>
            <person name="Findlay W."/>
            <person name="Havenga M."/>
            <person name="Kolarik M."/>
            <person name="Menzies J.G."/>
            <person name="Naidoo K."/>
            <person name="Pochopski O."/>
            <person name="Shoukouhi P."/>
            <person name="Santana Q.C."/>
            <person name="Seifert K.A."/>
            <person name="Soal N."/>
            <person name="Steenkamp E.T."/>
            <person name="Tatham C.T."/>
            <person name="van der Nest M.A."/>
            <person name="Wingfield M.J."/>
        </authorList>
    </citation>
    <scope>NUCLEOTIDE SEQUENCE [LARGE SCALE GENOMIC DNA]</scope>
    <source>
        <strain evidence="2">CMW44962</strain>
    </source>
</reference>
<feature type="region of interest" description="Disordered" evidence="1">
    <location>
        <begin position="259"/>
        <end position="322"/>
    </location>
</feature>
<feature type="compositionally biased region" description="Basic and acidic residues" evidence="1">
    <location>
        <begin position="448"/>
        <end position="462"/>
    </location>
</feature>
<dbReference type="OrthoDB" id="10359762at2759"/>